<dbReference type="GO" id="GO:0005737">
    <property type="term" value="C:cytoplasm"/>
    <property type="evidence" value="ECO:0007669"/>
    <property type="project" value="TreeGrafter"/>
</dbReference>
<dbReference type="InterPro" id="IPR045886">
    <property type="entry name" value="ThiF/MoeB/HesA"/>
</dbReference>
<dbReference type="GO" id="GO:0006974">
    <property type="term" value="P:DNA damage response"/>
    <property type="evidence" value="ECO:0007669"/>
    <property type="project" value="TreeGrafter"/>
</dbReference>
<dbReference type="InterPro" id="IPR035985">
    <property type="entry name" value="Ubiquitin-activating_enz"/>
</dbReference>
<name>A0A0C2F786_9BILA</name>
<dbReference type="Gene3D" id="3.40.50.720">
    <property type="entry name" value="NAD(P)-binding Rossmann-like Domain"/>
    <property type="match status" value="1"/>
</dbReference>
<dbReference type="Gene3D" id="3.40.50.12550">
    <property type="entry name" value="Ubiquitin-activating enzyme E1, inactive adenylation domain, subdomain 2"/>
    <property type="match status" value="1"/>
</dbReference>
<proteinExistence type="predicted"/>
<dbReference type="PANTHER" id="PTHR10953:SF4">
    <property type="entry name" value="UBIQUITIN-ACTIVATING ENZYME E1 C-TERMINAL DOMAIN-CONTAINING PROTEIN"/>
    <property type="match status" value="1"/>
</dbReference>
<gene>
    <name evidence="2" type="ORF">ANCDUO_25625</name>
</gene>
<dbReference type="GO" id="GO:0006511">
    <property type="term" value="P:ubiquitin-dependent protein catabolic process"/>
    <property type="evidence" value="ECO:0007669"/>
    <property type="project" value="TreeGrafter"/>
</dbReference>
<feature type="domain" description="THIF-type NAD/FAD binding fold" evidence="1">
    <location>
        <begin position="47"/>
        <end position="178"/>
    </location>
</feature>
<sequence>MKAVTHHMTPLKQWLYLDSDDALPGDWSEFDNEKLTEEDCKPRGCRYDGQAAVFGWKYQNALFNQKWFVVGAGAIGCELLKNLAMMGVACGEGGLIKITDMDQIEISNLNRQFLFRMNDVGSKKSTVAGRAVKMFNKDVRIQALSERVGADTEHIFNDDFFAELDGVANALDNIDARKEYHYVW</sequence>
<dbReference type="EMBL" id="KN778418">
    <property type="protein sequence ID" value="KIH44350.1"/>
    <property type="molecule type" value="Genomic_DNA"/>
</dbReference>
<dbReference type="SUPFAM" id="SSF69572">
    <property type="entry name" value="Activating enzymes of the ubiquitin-like proteins"/>
    <property type="match status" value="1"/>
</dbReference>
<dbReference type="GO" id="GO:0005634">
    <property type="term" value="C:nucleus"/>
    <property type="evidence" value="ECO:0007669"/>
    <property type="project" value="TreeGrafter"/>
</dbReference>
<dbReference type="GO" id="GO:0004839">
    <property type="term" value="F:ubiquitin activating enzyme activity"/>
    <property type="evidence" value="ECO:0007669"/>
    <property type="project" value="TreeGrafter"/>
</dbReference>
<reference evidence="2 3" key="1">
    <citation type="submission" date="2013-12" db="EMBL/GenBank/DDBJ databases">
        <title>Draft genome of the parsitic nematode Ancylostoma duodenale.</title>
        <authorList>
            <person name="Mitreva M."/>
        </authorList>
    </citation>
    <scope>NUCLEOTIDE SEQUENCE [LARGE SCALE GENOMIC DNA]</scope>
    <source>
        <strain evidence="2 3">Zhejiang</strain>
    </source>
</reference>
<dbReference type="AlphaFoldDB" id="A0A0C2F786"/>
<dbReference type="OrthoDB" id="5862543at2759"/>
<dbReference type="InterPro" id="IPR000594">
    <property type="entry name" value="ThiF_NAD_FAD-bd"/>
</dbReference>
<dbReference type="PANTHER" id="PTHR10953">
    <property type="entry name" value="UBIQUITIN-ACTIVATING ENZYME E1"/>
    <property type="match status" value="1"/>
</dbReference>
<protein>
    <submittedName>
        <fullName evidence="2">ThiF family protein</fullName>
    </submittedName>
</protein>
<evidence type="ECO:0000313" key="2">
    <source>
        <dbReference type="EMBL" id="KIH44350.1"/>
    </source>
</evidence>
<evidence type="ECO:0000313" key="3">
    <source>
        <dbReference type="Proteomes" id="UP000054047"/>
    </source>
</evidence>
<keyword evidence="3" id="KW-1185">Reference proteome</keyword>
<dbReference type="Pfam" id="PF00899">
    <property type="entry name" value="ThiF"/>
    <property type="match status" value="1"/>
</dbReference>
<evidence type="ECO:0000259" key="1">
    <source>
        <dbReference type="Pfam" id="PF00899"/>
    </source>
</evidence>
<dbReference type="Proteomes" id="UP000054047">
    <property type="component" value="Unassembled WGS sequence"/>
</dbReference>
<organism evidence="2 3">
    <name type="scientific">Ancylostoma duodenale</name>
    <dbReference type="NCBI Taxonomy" id="51022"/>
    <lineage>
        <taxon>Eukaryota</taxon>
        <taxon>Metazoa</taxon>
        <taxon>Ecdysozoa</taxon>
        <taxon>Nematoda</taxon>
        <taxon>Chromadorea</taxon>
        <taxon>Rhabditida</taxon>
        <taxon>Rhabditina</taxon>
        <taxon>Rhabditomorpha</taxon>
        <taxon>Strongyloidea</taxon>
        <taxon>Ancylostomatidae</taxon>
        <taxon>Ancylostomatinae</taxon>
        <taxon>Ancylostoma</taxon>
    </lineage>
</organism>
<accession>A0A0C2F786</accession>